<comment type="similarity">
    <text evidence="4">Belongs to the ELP4 family.</text>
</comment>
<dbReference type="Pfam" id="PF05625">
    <property type="entry name" value="PAXNEB"/>
    <property type="match status" value="1"/>
</dbReference>
<reference evidence="10" key="1">
    <citation type="submission" date="2015-11" db="EMBL/GenBank/DDBJ databases">
        <title>De novo transcriptome assembly of four potential Pierce s Disease insect vectors from Arizona vineyards.</title>
        <authorList>
            <person name="Tassone E.E."/>
        </authorList>
    </citation>
    <scope>NUCLEOTIDE SEQUENCE</scope>
</reference>
<dbReference type="UniPathway" id="UPA00988"/>
<dbReference type="Gene3D" id="3.40.50.300">
    <property type="entry name" value="P-loop containing nucleotide triphosphate hydrolases"/>
    <property type="match status" value="1"/>
</dbReference>
<evidence type="ECO:0000313" key="10">
    <source>
        <dbReference type="EMBL" id="JAS59168.1"/>
    </source>
</evidence>
<dbReference type="PANTHER" id="PTHR12896:SF1">
    <property type="entry name" value="ELONGATOR COMPLEX PROTEIN 4"/>
    <property type="match status" value="1"/>
</dbReference>
<evidence type="ECO:0000256" key="2">
    <source>
        <dbReference type="ARBA" id="ARBA00004496"/>
    </source>
</evidence>
<sequence length="367" mass="41195">VWLGYGSCIGISRLCYYSDSMELKFASKLNLKDDRKLINIPGTRVIASKDQLILSSGVVSLDSLIGGGLQIGSILLIEEDEFGVFSKYLTKYFLAEGLVNKHCLFIGSLDCDVQQLTHELPCPVDYSDTSQSHSGESSDELKIAWRYQNQPIVQSAPSTSTTVFGHNFDLTKPYPRDALEDAEIAYWSNADSEDPYADLLQELWTRIHKQGHSTQAAQPRRTALRVALHRLGSPLWPQAEQRLPQFLHSLRRLIQSAHATALVTLPTELLKSKTVALCEHLCDNIIRLQSLANDPSPIFKEYSGLLTVIKLATTNTLTSHIPETQDWAFKLRKRKFVIDKLHLPPELQESTQREQDETSALSCSRST</sequence>
<gene>
    <name evidence="10" type="ORF">g.19153</name>
</gene>
<feature type="non-terminal residue" evidence="10">
    <location>
        <position position="367"/>
    </location>
</feature>
<dbReference type="PANTHER" id="PTHR12896">
    <property type="entry name" value="PAX6 NEIGHBOR PROTEIN PAXNEB"/>
    <property type="match status" value="1"/>
</dbReference>
<evidence type="ECO:0000256" key="9">
    <source>
        <dbReference type="SAM" id="MobiDB-lite"/>
    </source>
</evidence>
<dbReference type="AlphaFoldDB" id="A0A1B6G9Q0"/>
<evidence type="ECO:0000256" key="8">
    <source>
        <dbReference type="ARBA" id="ARBA00023242"/>
    </source>
</evidence>
<comment type="pathway">
    <text evidence="3">tRNA modification; 5-methoxycarbonylmethyl-2-thiouridine-tRNA biosynthesis.</text>
</comment>
<evidence type="ECO:0000256" key="6">
    <source>
        <dbReference type="ARBA" id="ARBA00022490"/>
    </source>
</evidence>
<dbReference type="CDD" id="cd19494">
    <property type="entry name" value="Elp4"/>
    <property type="match status" value="1"/>
</dbReference>
<dbReference type="GO" id="GO:0002098">
    <property type="term" value="P:tRNA wobble uridine modification"/>
    <property type="evidence" value="ECO:0007669"/>
    <property type="project" value="InterPro"/>
</dbReference>
<name>A0A1B6G9Q0_9HEMI</name>
<evidence type="ECO:0000256" key="1">
    <source>
        <dbReference type="ARBA" id="ARBA00004123"/>
    </source>
</evidence>
<accession>A0A1B6G9Q0</accession>
<feature type="non-terminal residue" evidence="10">
    <location>
        <position position="1"/>
    </location>
</feature>
<keyword evidence="8" id="KW-0539">Nucleus</keyword>
<dbReference type="InterPro" id="IPR008728">
    <property type="entry name" value="Elongator_complex_protein_4"/>
</dbReference>
<evidence type="ECO:0000256" key="7">
    <source>
        <dbReference type="ARBA" id="ARBA00022694"/>
    </source>
</evidence>
<organism evidence="10">
    <name type="scientific">Cuerna arida</name>
    <dbReference type="NCBI Taxonomy" id="1464854"/>
    <lineage>
        <taxon>Eukaryota</taxon>
        <taxon>Metazoa</taxon>
        <taxon>Ecdysozoa</taxon>
        <taxon>Arthropoda</taxon>
        <taxon>Hexapoda</taxon>
        <taxon>Insecta</taxon>
        <taxon>Pterygota</taxon>
        <taxon>Neoptera</taxon>
        <taxon>Paraneoptera</taxon>
        <taxon>Hemiptera</taxon>
        <taxon>Auchenorrhyncha</taxon>
        <taxon>Membracoidea</taxon>
        <taxon>Cicadellidae</taxon>
        <taxon>Cicadellinae</taxon>
        <taxon>Proconiini</taxon>
        <taxon>Cuerna</taxon>
    </lineage>
</organism>
<dbReference type="GO" id="GO:0033588">
    <property type="term" value="C:elongator holoenzyme complex"/>
    <property type="evidence" value="ECO:0007669"/>
    <property type="project" value="InterPro"/>
</dbReference>
<dbReference type="GO" id="GO:0005737">
    <property type="term" value="C:cytoplasm"/>
    <property type="evidence" value="ECO:0007669"/>
    <property type="project" value="UniProtKB-SubCell"/>
</dbReference>
<comment type="subcellular location">
    <subcellularLocation>
        <location evidence="2">Cytoplasm</location>
    </subcellularLocation>
    <subcellularLocation>
        <location evidence="1">Nucleus</location>
    </subcellularLocation>
</comment>
<evidence type="ECO:0000256" key="4">
    <source>
        <dbReference type="ARBA" id="ARBA00007573"/>
    </source>
</evidence>
<dbReference type="GO" id="GO:0008023">
    <property type="term" value="C:transcription elongation factor complex"/>
    <property type="evidence" value="ECO:0007669"/>
    <property type="project" value="TreeGrafter"/>
</dbReference>
<dbReference type="EMBL" id="GECZ01010601">
    <property type="protein sequence ID" value="JAS59168.1"/>
    <property type="molecule type" value="Transcribed_RNA"/>
</dbReference>
<keyword evidence="6" id="KW-0963">Cytoplasm</keyword>
<proteinExistence type="inferred from homology"/>
<evidence type="ECO:0000256" key="3">
    <source>
        <dbReference type="ARBA" id="ARBA00005043"/>
    </source>
</evidence>
<dbReference type="InterPro" id="IPR027417">
    <property type="entry name" value="P-loop_NTPase"/>
</dbReference>
<evidence type="ECO:0000256" key="5">
    <source>
        <dbReference type="ARBA" id="ARBA00020265"/>
    </source>
</evidence>
<feature type="region of interest" description="Disordered" evidence="9">
    <location>
        <begin position="347"/>
        <end position="367"/>
    </location>
</feature>
<feature type="compositionally biased region" description="Polar residues" evidence="9">
    <location>
        <begin position="358"/>
        <end position="367"/>
    </location>
</feature>
<protein>
    <recommendedName>
        <fullName evidence="5">Elongator complex protein 4</fullName>
    </recommendedName>
</protein>
<keyword evidence="7" id="KW-0819">tRNA processing</keyword>